<evidence type="ECO:0000256" key="5">
    <source>
        <dbReference type="ARBA" id="ARBA00023157"/>
    </source>
</evidence>
<name>S8BTX4_DACHA</name>
<organism evidence="7 8">
    <name type="scientific">Dactylellina haptotyla (strain CBS 200.50)</name>
    <name type="common">Nematode-trapping fungus</name>
    <name type="synonym">Monacrosporium haptotylum</name>
    <dbReference type="NCBI Taxonomy" id="1284197"/>
    <lineage>
        <taxon>Eukaryota</taxon>
        <taxon>Fungi</taxon>
        <taxon>Dikarya</taxon>
        <taxon>Ascomycota</taxon>
        <taxon>Pezizomycotina</taxon>
        <taxon>Orbiliomycetes</taxon>
        <taxon>Orbiliales</taxon>
        <taxon>Orbiliaceae</taxon>
        <taxon>Dactylellina</taxon>
    </lineage>
</organism>
<accession>S8BTX4</accession>
<protein>
    <recommendedName>
        <fullName evidence="3">Cx9C motif-containing protein 4, mitochondrial</fullName>
    </recommendedName>
</protein>
<dbReference type="EMBL" id="AQGS01000096">
    <property type="protein sequence ID" value="EPS42903.1"/>
    <property type="molecule type" value="Genomic_DNA"/>
</dbReference>
<dbReference type="InterPro" id="IPR027179">
    <property type="entry name" value="CMC4"/>
</dbReference>
<sequence>MSAKISLVARKGIRDNYNAKKDELVSRIKEYTGEDYEFIVSFEDLWQKVDQKDDHQTGYMGSMVFSAYEYLTYQIGEITQKGEDEMSKEFFNNVLPARKINVVVDDLERGYYATCRIKDGVLELVWKTGFFGSNTMDIARDLKKVLDTAYQEGNKGELPLAARQTFNEYFLAEKDKVEEEIAEELLGTKLELVVDPAEIWRVSVAEYDKLKKDDKSQIDLDSIAQRMGSGIMSYFKTFLAVIRTEFKQDDLMVEGFLDMLDKKQVVFQVVPHEKLVKRYNEGVYEDGAYVMRTEPRYWCTNTSDCAIQDCIQKNRFDESKCQEQIDALYACCAEFYRLKGRDARSVSCPKPNLLDLKIKQRKEERENGSGGGPSYREAKRR</sequence>
<evidence type="ECO:0000313" key="8">
    <source>
        <dbReference type="Proteomes" id="UP000015100"/>
    </source>
</evidence>
<gene>
    <name evidence="7" type="ORF">H072_3132</name>
</gene>
<dbReference type="InterPro" id="IPR009069">
    <property type="entry name" value="Cys_alpha_HP_mot_SF"/>
</dbReference>
<comment type="caution">
    <text evidence="7">The sequence shown here is derived from an EMBL/GenBank/DDBJ whole genome shotgun (WGS) entry which is preliminary data.</text>
</comment>
<evidence type="ECO:0000256" key="3">
    <source>
        <dbReference type="ARBA" id="ARBA00019406"/>
    </source>
</evidence>
<dbReference type="HOGENOM" id="CLU_061413_0_0_1"/>
<dbReference type="Pfam" id="PF08991">
    <property type="entry name" value="CMC4"/>
    <property type="match status" value="1"/>
</dbReference>
<keyword evidence="5" id="KW-1015">Disulfide bond</keyword>
<dbReference type="AlphaFoldDB" id="S8BTX4"/>
<feature type="region of interest" description="Disordered" evidence="6">
    <location>
        <begin position="359"/>
        <end position="381"/>
    </location>
</feature>
<evidence type="ECO:0000256" key="2">
    <source>
        <dbReference type="ARBA" id="ARBA00009858"/>
    </source>
</evidence>
<dbReference type="eggNOG" id="ENOG502S7M4">
    <property type="taxonomic scope" value="Eukaryota"/>
</dbReference>
<dbReference type="PANTHER" id="PTHR15590:SF0">
    <property type="entry name" value="CX9C MOTIF-CONTAINING PROTEIN 4"/>
    <property type="match status" value="1"/>
</dbReference>
<evidence type="ECO:0000256" key="4">
    <source>
        <dbReference type="ARBA" id="ARBA00023128"/>
    </source>
</evidence>
<proteinExistence type="inferred from homology"/>
<dbReference type="SUPFAM" id="SSF47072">
    <property type="entry name" value="Cysteine alpha-hairpin motif"/>
    <property type="match status" value="1"/>
</dbReference>
<evidence type="ECO:0000256" key="1">
    <source>
        <dbReference type="ARBA" id="ARBA00004569"/>
    </source>
</evidence>
<evidence type="ECO:0000256" key="6">
    <source>
        <dbReference type="SAM" id="MobiDB-lite"/>
    </source>
</evidence>
<dbReference type="Gene3D" id="1.10.287.1130">
    <property type="entry name" value="CytochromE C oxidase copper chaperone"/>
    <property type="match status" value="1"/>
</dbReference>
<keyword evidence="4" id="KW-0496">Mitochondrion</keyword>
<comment type="subcellular location">
    <subcellularLocation>
        <location evidence="1">Mitochondrion intermembrane space</location>
    </subcellularLocation>
</comment>
<reference evidence="7 8" key="1">
    <citation type="journal article" date="2013" name="PLoS Genet.">
        <title>Genomic mechanisms accounting for the adaptation to parasitism in nematode-trapping fungi.</title>
        <authorList>
            <person name="Meerupati T."/>
            <person name="Andersson K.M."/>
            <person name="Friman E."/>
            <person name="Kumar D."/>
            <person name="Tunlid A."/>
            <person name="Ahren D."/>
        </authorList>
    </citation>
    <scope>NUCLEOTIDE SEQUENCE [LARGE SCALE GENOMIC DNA]</scope>
    <source>
        <strain evidence="7 8">CBS 200.50</strain>
    </source>
</reference>
<comment type="similarity">
    <text evidence="2">Belongs to the CMC4 family.</text>
</comment>
<keyword evidence="8" id="KW-1185">Reference proteome</keyword>
<dbReference type="GO" id="GO:0005758">
    <property type="term" value="C:mitochondrial intermembrane space"/>
    <property type="evidence" value="ECO:0007669"/>
    <property type="project" value="UniProtKB-SubCell"/>
</dbReference>
<dbReference type="OrthoDB" id="13601at2759"/>
<evidence type="ECO:0000313" key="7">
    <source>
        <dbReference type="EMBL" id="EPS42903.1"/>
    </source>
</evidence>
<dbReference type="PANTHER" id="PTHR15590">
    <property type="entry name" value="CX9C MOTIF-CONTAINING PROTEIN 4"/>
    <property type="match status" value="1"/>
</dbReference>
<reference evidence="8" key="2">
    <citation type="submission" date="2013-04" db="EMBL/GenBank/DDBJ databases">
        <title>Genomic mechanisms accounting for the adaptation to parasitism in nematode-trapping fungi.</title>
        <authorList>
            <person name="Ahren D.G."/>
        </authorList>
    </citation>
    <scope>NUCLEOTIDE SEQUENCE [LARGE SCALE GENOMIC DNA]</scope>
    <source>
        <strain evidence="8">CBS 200.50</strain>
    </source>
</reference>
<dbReference type="Proteomes" id="UP000015100">
    <property type="component" value="Unassembled WGS sequence"/>
</dbReference>